<protein>
    <submittedName>
        <fullName evidence="1">SJCHGC03371 protein</fullName>
    </submittedName>
</protein>
<organism evidence="1">
    <name type="scientific">Schistosoma japonicum</name>
    <name type="common">Blood fluke</name>
    <dbReference type="NCBI Taxonomy" id="6182"/>
    <lineage>
        <taxon>Eukaryota</taxon>
        <taxon>Metazoa</taxon>
        <taxon>Spiralia</taxon>
        <taxon>Lophotrochozoa</taxon>
        <taxon>Platyhelminthes</taxon>
        <taxon>Trematoda</taxon>
        <taxon>Digenea</taxon>
        <taxon>Strigeidida</taxon>
        <taxon>Schistosomatoidea</taxon>
        <taxon>Schistosomatidae</taxon>
        <taxon>Schistosoma</taxon>
    </lineage>
</organism>
<reference evidence="1" key="1">
    <citation type="journal article" date="2006" name="PLoS Pathog.">
        <title>New perspectives on host-parasite interplay by comparative transcriptomic and proteomic analyses of Schistosoma japonicum.</title>
        <authorList>
            <person name="Liu F."/>
            <person name="Lu J."/>
            <person name="Hu W."/>
            <person name="Wang S.Y."/>
            <person name="Cui S.J."/>
            <person name="Chi M."/>
            <person name="Yan Q."/>
            <person name="Wang X.R."/>
            <person name="Song H.D."/>
            <person name="Xu X.N."/>
            <person name="Wang J.J."/>
            <person name="Zhang X.L."/>
            <person name="Zhang X."/>
            <person name="Wang Z.Q."/>
            <person name="Xue C.L."/>
            <person name="Brindley P.J."/>
            <person name="McManus D.P."/>
            <person name="Yang P.Y."/>
            <person name="Feng Z."/>
            <person name="Chen Z."/>
            <person name="Han Z.G."/>
        </authorList>
    </citation>
    <scope>NUCLEOTIDE SEQUENCE</scope>
</reference>
<dbReference type="AlphaFoldDB" id="Q3KZG7"/>
<dbReference type="EMBL" id="AY808547">
    <property type="protein sequence ID" value="ABA39876.1"/>
    <property type="molecule type" value="mRNA"/>
</dbReference>
<accession>Q3KZG7</accession>
<sequence length="114" mass="13093">MVLSTSLFTNNKSVLIPKDTRNRRSNKRISVNQSSNSDITVHEKLKRAKSTEEFVGYFSTGSEAKINRETRFDQLELLTDKKSSEYTSTADFNDISSNKLHQKKNSDLVKRLTF</sequence>
<evidence type="ECO:0000313" key="1">
    <source>
        <dbReference type="EMBL" id="ABA39876.1"/>
    </source>
</evidence>
<proteinExistence type="evidence at transcript level"/>
<feature type="non-terminal residue" evidence="1">
    <location>
        <position position="114"/>
    </location>
</feature>
<name>Q3KZG7_SCHJA</name>